<feature type="domain" description="LysM" evidence="2">
    <location>
        <begin position="76"/>
        <end position="123"/>
    </location>
</feature>
<gene>
    <name evidence="3" type="ORF">METZ01_LOCUS402936</name>
</gene>
<dbReference type="Gene3D" id="3.10.450.350">
    <property type="match status" value="1"/>
</dbReference>
<protein>
    <recommendedName>
        <fullName evidence="2">LysM domain-containing protein</fullName>
    </recommendedName>
</protein>
<dbReference type="PROSITE" id="PS51782">
    <property type="entry name" value="LYSM"/>
    <property type="match status" value="1"/>
</dbReference>
<feature type="non-terminal residue" evidence="3">
    <location>
        <position position="146"/>
    </location>
</feature>
<dbReference type="EMBL" id="UINC01154669">
    <property type="protein sequence ID" value="SVD50082.1"/>
    <property type="molecule type" value="Genomic_DNA"/>
</dbReference>
<evidence type="ECO:0000259" key="2">
    <source>
        <dbReference type="PROSITE" id="PS51782"/>
    </source>
</evidence>
<reference evidence="3" key="1">
    <citation type="submission" date="2018-05" db="EMBL/GenBank/DDBJ databases">
        <authorList>
            <person name="Lanie J.A."/>
            <person name="Ng W.-L."/>
            <person name="Kazmierczak K.M."/>
            <person name="Andrzejewski T.M."/>
            <person name="Davidsen T.M."/>
            <person name="Wayne K.J."/>
            <person name="Tettelin H."/>
            <person name="Glass J.I."/>
            <person name="Rusch D."/>
            <person name="Podicherti R."/>
            <person name="Tsui H.-C.T."/>
            <person name="Winkler M.E."/>
        </authorList>
    </citation>
    <scope>NUCLEOTIDE SEQUENCE</scope>
</reference>
<keyword evidence="1" id="KW-1133">Transmembrane helix</keyword>
<keyword evidence="1" id="KW-0812">Transmembrane</keyword>
<dbReference type="InterPro" id="IPR018392">
    <property type="entry name" value="LysM"/>
</dbReference>
<organism evidence="3">
    <name type="scientific">marine metagenome</name>
    <dbReference type="NCBI Taxonomy" id="408172"/>
    <lineage>
        <taxon>unclassified sequences</taxon>
        <taxon>metagenomes</taxon>
        <taxon>ecological metagenomes</taxon>
    </lineage>
</organism>
<accession>A0A382VUA3</accession>
<name>A0A382VUA3_9ZZZZ</name>
<evidence type="ECO:0000256" key="1">
    <source>
        <dbReference type="SAM" id="Phobius"/>
    </source>
</evidence>
<evidence type="ECO:0000313" key="3">
    <source>
        <dbReference type="EMBL" id="SVD50082.1"/>
    </source>
</evidence>
<dbReference type="AlphaFoldDB" id="A0A382VUA3"/>
<feature type="transmembrane region" description="Helical" evidence="1">
    <location>
        <begin position="21"/>
        <end position="38"/>
    </location>
</feature>
<proteinExistence type="predicted"/>
<keyword evidence="1" id="KW-0472">Membrane</keyword>
<sequence length="146" mass="16986">MLEQIFKQLKLILSNFPKKHFYYFLLGIFFLSSITFLSKVELQSSIQKKEPSNEISLTDLVANVENIDEPNFYQIKTTDVKRNDTLFSILKRLGIKDYSIYNLVNSPNSHLLTKIKVGKKLEVEINDQNEVESLRYIEDFKSGVMA</sequence>